<dbReference type="InterPro" id="IPR010998">
    <property type="entry name" value="Integrase_recombinase_N"/>
</dbReference>
<evidence type="ECO:0000313" key="8">
    <source>
        <dbReference type="Proteomes" id="UP000316476"/>
    </source>
</evidence>
<reference evidence="7 8" key="1">
    <citation type="submission" date="2019-02" db="EMBL/GenBank/DDBJ databases">
        <title>Deep-cultivation of Planctomycetes and their phenomic and genomic characterization uncovers novel biology.</title>
        <authorList>
            <person name="Wiegand S."/>
            <person name="Jogler M."/>
            <person name="Boedeker C."/>
            <person name="Pinto D."/>
            <person name="Vollmers J."/>
            <person name="Rivas-Marin E."/>
            <person name="Kohn T."/>
            <person name="Peeters S.H."/>
            <person name="Heuer A."/>
            <person name="Rast P."/>
            <person name="Oberbeckmann S."/>
            <person name="Bunk B."/>
            <person name="Jeske O."/>
            <person name="Meyerdierks A."/>
            <person name="Storesund J.E."/>
            <person name="Kallscheuer N."/>
            <person name="Luecker S."/>
            <person name="Lage O.M."/>
            <person name="Pohl T."/>
            <person name="Merkel B.J."/>
            <person name="Hornburger P."/>
            <person name="Mueller R.-W."/>
            <person name="Bruemmer F."/>
            <person name="Labrenz M."/>
            <person name="Spormann A.M."/>
            <person name="Op Den Camp H."/>
            <person name="Overmann J."/>
            <person name="Amann R."/>
            <person name="Jetten M.S.M."/>
            <person name="Mascher T."/>
            <person name="Medema M.H."/>
            <person name="Devos D.P."/>
            <person name="Kaster A.-K."/>
            <person name="Ovreas L."/>
            <person name="Rohde M."/>
            <person name="Galperin M.Y."/>
            <person name="Jogler C."/>
        </authorList>
    </citation>
    <scope>NUCLEOTIDE SEQUENCE [LARGE SCALE GENOMIC DNA]</scope>
    <source>
        <strain evidence="7 8">V7</strain>
    </source>
</reference>
<dbReference type="GO" id="GO:0003677">
    <property type="term" value="F:DNA binding"/>
    <property type="evidence" value="ECO:0007669"/>
    <property type="project" value="UniProtKB-UniRule"/>
</dbReference>
<dbReference type="Proteomes" id="UP000316476">
    <property type="component" value="Unassembled WGS sequence"/>
</dbReference>
<keyword evidence="1" id="KW-0229">DNA integration</keyword>
<name>A0A5C6FY53_9PLAN</name>
<dbReference type="Gene3D" id="1.10.443.10">
    <property type="entry name" value="Intergrase catalytic core"/>
    <property type="match status" value="1"/>
</dbReference>
<dbReference type="EMBL" id="SJPZ01000001">
    <property type="protein sequence ID" value="TWU67274.1"/>
    <property type="molecule type" value="Genomic_DNA"/>
</dbReference>
<dbReference type="GO" id="GO:0006310">
    <property type="term" value="P:DNA recombination"/>
    <property type="evidence" value="ECO:0007669"/>
    <property type="project" value="UniProtKB-KW"/>
</dbReference>
<dbReference type="SUPFAM" id="SSF56349">
    <property type="entry name" value="DNA breaking-rejoining enzymes"/>
    <property type="match status" value="1"/>
</dbReference>
<gene>
    <name evidence="7" type="ORF">V7x_28480</name>
</gene>
<evidence type="ECO:0000256" key="3">
    <source>
        <dbReference type="ARBA" id="ARBA00023172"/>
    </source>
</evidence>
<dbReference type="OrthoDB" id="285564at2"/>
<keyword evidence="5" id="KW-0732">Signal</keyword>
<dbReference type="PROSITE" id="PS51900">
    <property type="entry name" value="CB"/>
    <property type="match status" value="1"/>
</dbReference>
<dbReference type="Gene3D" id="1.10.150.130">
    <property type="match status" value="1"/>
</dbReference>
<comment type="caution">
    <text evidence="7">The sequence shown here is derived from an EMBL/GenBank/DDBJ whole genome shotgun (WGS) entry which is preliminary data.</text>
</comment>
<feature type="domain" description="Core-binding (CB)" evidence="6">
    <location>
        <begin position="51"/>
        <end position="144"/>
    </location>
</feature>
<protein>
    <recommendedName>
        <fullName evidence="6">Core-binding (CB) domain-containing protein</fullName>
    </recommendedName>
</protein>
<dbReference type="InterPro" id="IPR011010">
    <property type="entry name" value="DNA_brk_join_enz"/>
</dbReference>
<dbReference type="InterPro" id="IPR044068">
    <property type="entry name" value="CB"/>
</dbReference>
<proteinExistence type="predicted"/>
<dbReference type="GO" id="GO:0015074">
    <property type="term" value="P:DNA integration"/>
    <property type="evidence" value="ECO:0007669"/>
    <property type="project" value="UniProtKB-KW"/>
</dbReference>
<evidence type="ECO:0000256" key="1">
    <source>
        <dbReference type="ARBA" id="ARBA00022908"/>
    </source>
</evidence>
<evidence type="ECO:0000256" key="2">
    <source>
        <dbReference type="ARBA" id="ARBA00023125"/>
    </source>
</evidence>
<dbReference type="InterPro" id="IPR013762">
    <property type="entry name" value="Integrase-like_cat_sf"/>
</dbReference>
<feature type="signal peptide" evidence="5">
    <location>
        <begin position="1"/>
        <end position="21"/>
    </location>
</feature>
<evidence type="ECO:0000256" key="5">
    <source>
        <dbReference type="SAM" id="SignalP"/>
    </source>
</evidence>
<evidence type="ECO:0000256" key="4">
    <source>
        <dbReference type="PROSITE-ProRule" id="PRU01248"/>
    </source>
</evidence>
<dbReference type="RefSeq" id="WP_146413707.1">
    <property type="nucleotide sequence ID" value="NZ_SJPZ01000001.1"/>
</dbReference>
<feature type="chain" id="PRO_5022833451" description="Core-binding (CB) domain-containing protein" evidence="5">
    <location>
        <begin position="22"/>
        <end position="404"/>
    </location>
</feature>
<evidence type="ECO:0000259" key="6">
    <source>
        <dbReference type="PROSITE" id="PS51900"/>
    </source>
</evidence>
<keyword evidence="2 4" id="KW-0238">DNA-binding</keyword>
<accession>A0A5C6FY53</accession>
<evidence type="ECO:0000313" key="7">
    <source>
        <dbReference type="EMBL" id="TWU67274.1"/>
    </source>
</evidence>
<dbReference type="AlphaFoldDB" id="A0A5C6FY53"/>
<organism evidence="7 8">
    <name type="scientific">Crateriforma conspicua</name>
    <dbReference type="NCBI Taxonomy" id="2527996"/>
    <lineage>
        <taxon>Bacteria</taxon>
        <taxon>Pseudomonadati</taxon>
        <taxon>Planctomycetota</taxon>
        <taxon>Planctomycetia</taxon>
        <taxon>Planctomycetales</taxon>
        <taxon>Planctomycetaceae</taxon>
        <taxon>Crateriforma</taxon>
    </lineage>
</organism>
<sequence length="404" mass="45110" precursor="true">MSLHSLAPFLLILSVALAVVAGTDGPASAEAAKDLRAVTALRIHQGDTDRDPTGTTLSEFFEDVMAPEMEVRGEQTKLRQYRNSIRRFTAFLANDANTASIRVIGEITDIHALRWQSAEVDAGLSPSTINVHWTRIRAVLRRAGPPERGNPQGLGIIARIPYLRPLPRPKPRPKAIPIDTIDAIYRFGCVDMPWPPATDGIGPGARWQCWIVCAYNWAMRTRDLLPLRWSSIHDDPRSLDPDSDNESPHGWVCWVPKKTKAVKPDPLILPINATVRAHLESIRTDSEFVFGRDMARVSNDRLYGRADRPGSGLWPLLRDLAATHVDGGIRPFEIKALRSTANTAYKRLHPKLGEHVLGHAPRGVNDMFYTQWESDVIDYVAKLPQPPSFTADRPDVTLRQSLLF</sequence>
<keyword evidence="3" id="KW-0233">DNA recombination</keyword>